<keyword evidence="1" id="KW-1133">Transmembrane helix</keyword>
<feature type="transmembrane region" description="Helical" evidence="1">
    <location>
        <begin position="239"/>
        <end position="256"/>
    </location>
</feature>
<dbReference type="AlphaFoldDB" id="A0A3A6TKJ7"/>
<keyword evidence="1" id="KW-0472">Membrane</keyword>
<dbReference type="Pfam" id="PF05940">
    <property type="entry name" value="NnrS"/>
    <property type="match status" value="1"/>
</dbReference>
<keyword evidence="3" id="KW-1185">Reference proteome</keyword>
<feature type="transmembrane region" description="Helical" evidence="1">
    <location>
        <begin position="213"/>
        <end position="233"/>
    </location>
</feature>
<reference evidence="2 3" key="1">
    <citation type="submission" date="2018-09" db="EMBL/GenBank/DDBJ databases">
        <title>Phylogeny of the Shewanellaceae, and recommendation for two new genera, Pseudoshewanella and Parashewanella.</title>
        <authorList>
            <person name="Wang G."/>
        </authorList>
    </citation>
    <scope>NUCLEOTIDE SEQUENCE [LARGE SCALE GENOMIC DNA]</scope>
    <source>
        <strain evidence="2 3">KCTC 22492</strain>
    </source>
</reference>
<dbReference type="RefSeq" id="WP_121853895.1">
    <property type="nucleotide sequence ID" value="NZ_CP037952.1"/>
</dbReference>
<feature type="transmembrane region" description="Helical" evidence="1">
    <location>
        <begin position="114"/>
        <end position="135"/>
    </location>
</feature>
<protein>
    <submittedName>
        <fullName evidence="2">NnrS family protein</fullName>
    </submittedName>
</protein>
<gene>
    <name evidence="2" type="ORF">D5R81_12100</name>
</gene>
<name>A0A3A6TKJ7_9GAMM</name>
<feature type="transmembrane region" description="Helical" evidence="1">
    <location>
        <begin position="92"/>
        <end position="108"/>
    </location>
</feature>
<dbReference type="InterPro" id="IPR010266">
    <property type="entry name" value="NnrS"/>
</dbReference>
<keyword evidence="1" id="KW-0812">Transmembrane</keyword>
<organism evidence="2 3">
    <name type="scientific">Parashewanella spongiae</name>
    <dbReference type="NCBI Taxonomy" id="342950"/>
    <lineage>
        <taxon>Bacteria</taxon>
        <taxon>Pseudomonadati</taxon>
        <taxon>Pseudomonadota</taxon>
        <taxon>Gammaproteobacteria</taxon>
        <taxon>Alteromonadales</taxon>
        <taxon>Shewanellaceae</taxon>
        <taxon>Parashewanella</taxon>
    </lineage>
</organism>
<feature type="transmembrane region" description="Helical" evidence="1">
    <location>
        <begin position="329"/>
        <end position="347"/>
    </location>
</feature>
<feature type="transmembrane region" description="Helical" evidence="1">
    <location>
        <begin position="21"/>
        <end position="43"/>
    </location>
</feature>
<feature type="transmembrane region" description="Helical" evidence="1">
    <location>
        <begin position="63"/>
        <end position="80"/>
    </location>
</feature>
<accession>A0A3A6TKJ7</accession>
<sequence>MLNIDEPAQKQPKVPLFRLGFRPFFLFGSVFSIIALTLWILFLTGNFQFSPHGNTVWWHAHEMLFGFVTAIIAGFLLTAVQNWTGRPSIKGIPLALLFALWTAPRILLLNQDWVIFPIVAALDLLFLPITAFLMAKAVLPVKQWQNFTFVPILFLLTLTNAISYYGLVTNNPELIQSAHYGGVFTITIVVTMIGGRVIPFFTDRASDWKRQPSINWIEKLTFTSLVLLIGSILIQQQTAITIFAALSGSILLIRWSRWGWTHTFKVPLLWSLHLSYVFIPIGLLMIAAGLPLSAGIHAITVGGMAGMILGMMARVSLGHTGRQLVPPKPVVLGFGCILLATLSRIVATLIPTYYQPLLILTAVLWIIAFGLFVIFYSSMLCKARIDGRPG</sequence>
<evidence type="ECO:0000313" key="3">
    <source>
        <dbReference type="Proteomes" id="UP000273022"/>
    </source>
</evidence>
<feature type="transmembrane region" description="Helical" evidence="1">
    <location>
        <begin position="147"/>
        <end position="167"/>
    </location>
</feature>
<dbReference type="OrthoDB" id="9770040at2"/>
<feature type="transmembrane region" description="Helical" evidence="1">
    <location>
        <begin position="268"/>
        <end position="290"/>
    </location>
</feature>
<dbReference type="Proteomes" id="UP000273022">
    <property type="component" value="Unassembled WGS sequence"/>
</dbReference>
<evidence type="ECO:0000313" key="2">
    <source>
        <dbReference type="EMBL" id="RJY12945.1"/>
    </source>
</evidence>
<comment type="caution">
    <text evidence="2">The sequence shown here is derived from an EMBL/GenBank/DDBJ whole genome shotgun (WGS) entry which is preliminary data.</text>
</comment>
<dbReference type="EMBL" id="QYYH01000072">
    <property type="protein sequence ID" value="RJY12945.1"/>
    <property type="molecule type" value="Genomic_DNA"/>
</dbReference>
<feature type="transmembrane region" description="Helical" evidence="1">
    <location>
        <begin position="353"/>
        <end position="376"/>
    </location>
</feature>
<feature type="transmembrane region" description="Helical" evidence="1">
    <location>
        <begin position="296"/>
        <end position="317"/>
    </location>
</feature>
<proteinExistence type="predicted"/>
<evidence type="ECO:0000256" key="1">
    <source>
        <dbReference type="SAM" id="Phobius"/>
    </source>
</evidence>
<feature type="transmembrane region" description="Helical" evidence="1">
    <location>
        <begin position="179"/>
        <end position="201"/>
    </location>
</feature>